<dbReference type="Proteomes" id="UP000615455">
    <property type="component" value="Unassembled WGS sequence"/>
</dbReference>
<keyword evidence="2" id="KW-1185">Reference proteome</keyword>
<comment type="caution">
    <text evidence="1">The sequence shown here is derived from an EMBL/GenBank/DDBJ whole genome shotgun (WGS) entry which is preliminary data.</text>
</comment>
<protein>
    <submittedName>
        <fullName evidence="1">Uncharacterized protein</fullName>
    </submittedName>
</protein>
<gene>
    <name evidence="1" type="ORF">GCM10008018_22620</name>
</gene>
<accession>A0ABQ1EKZ2</accession>
<dbReference type="EMBL" id="BMHE01000009">
    <property type="protein sequence ID" value="GFZ76633.1"/>
    <property type="molecule type" value="Genomic_DNA"/>
</dbReference>
<sequence>MARIPVSQFGSGIHTRLIHKRTNHPFYYKPPRWEGQHQDDEDKLTIYEMIEIFHLFSENVIPNINKFLYTIAM</sequence>
<evidence type="ECO:0000313" key="2">
    <source>
        <dbReference type="Proteomes" id="UP000615455"/>
    </source>
</evidence>
<name>A0ABQ1EKZ2_9BACL</name>
<organism evidence="1 2">
    <name type="scientific">Paenibacillus marchantiophytorum</name>
    <dbReference type="NCBI Taxonomy" id="1619310"/>
    <lineage>
        <taxon>Bacteria</taxon>
        <taxon>Bacillati</taxon>
        <taxon>Bacillota</taxon>
        <taxon>Bacilli</taxon>
        <taxon>Bacillales</taxon>
        <taxon>Paenibacillaceae</taxon>
        <taxon>Paenibacillus</taxon>
    </lineage>
</organism>
<reference evidence="2" key="1">
    <citation type="journal article" date="2019" name="Int. J. Syst. Evol. Microbiol.">
        <title>The Global Catalogue of Microorganisms (GCM) 10K type strain sequencing project: providing services to taxonomists for standard genome sequencing and annotation.</title>
        <authorList>
            <consortium name="The Broad Institute Genomics Platform"/>
            <consortium name="The Broad Institute Genome Sequencing Center for Infectious Disease"/>
            <person name="Wu L."/>
            <person name="Ma J."/>
        </authorList>
    </citation>
    <scope>NUCLEOTIDE SEQUENCE [LARGE SCALE GENOMIC DNA]</scope>
    <source>
        <strain evidence="2">CGMCC 1.15043</strain>
    </source>
</reference>
<evidence type="ECO:0000313" key="1">
    <source>
        <dbReference type="EMBL" id="GFZ76633.1"/>
    </source>
</evidence>
<proteinExistence type="predicted"/>